<keyword evidence="2" id="KW-1133">Transmembrane helix</keyword>
<dbReference type="AlphaFoldDB" id="A0A3N6ZRT6"/>
<keyword evidence="2" id="KW-0812">Transmembrane</keyword>
<accession>A0A3N6ZRT6</accession>
<evidence type="ECO:0000256" key="1">
    <source>
        <dbReference type="SAM" id="MobiDB-lite"/>
    </source>
</evidence>
<proteinExistence type="predicted"/>
<keyword evidence="2" id="KW-0472">Membrane</keyword>
<evidence type="ECO:0000313" key="3">
    <source>
        <dbReference type="EMBL" id="RQN09707.1"/>
    </source>
</evidence>
<gene>
    <name evidence="3" type="ORF">EHW97_02370</name>
</gene>
<protein>
    <recommendedName>
        <fullName evidence="5">Sortase</fullName>
    </recommendedName>
</protein>
<reference evidence="3 4" key="1">
    <citation type="submission" date="2018-11" db="EMBL/GenBank/DDBJ databases">
        <authorList>
            <person name="Li F."/>
        </authorList>
    </citation>
    <scope>NUCLEOTIDE SEQUENCE [LARGE SCALE GENOMIC DNA]</scope>
    <source>
        <strain evidence="3 4">YS17T</strain>
    </source>
</reference>
<dbReference type="OrthoDB" id="4425249at2"/>
<evidence type="ECO:0000256" key="2">
    <source>
        <dbReference type="SAM" id="Phobius"/>
    </source>
</evidence>
<dbReference type="Proteomes" id="UP000275225">
    <property type="component" value="Unassembled WGS sequence"/>
</dbReference>
<evidence type="ECO:0000313" key="4">
    <source>
        <dbReference type="Proteomes" id="UP000275225"/>
    </source>
</evidence>
<dbReference type="RefSeq" id="WP_124235562.1">
    <property type="nucleotide sequence ID" value="NZ_JBHUFI010000006.1"/>
</dbReference>
<feature type="transmembrane region" description="Helical" evidence="2">
    <location>
        <begin position="12"/>
        <end position="36"/>
    </location>
</feature>
<comment type="caution">
    <text evidence="3">The sequence shown here is derived from an EMBL/GenBank/DDBJ whole genome shotgun (WGS) entry which is preliminary data.</text>
</comment>
<organism evidence="3 4">
    <name type="scientific">Aeromicrobium camelliae</name>
    <dbReference type="NCBI Taxonomy" id="1538144"/>
    <lineage>
        <taxon>Bacteria</taxon>
        <taxon>Bacillati</taxon>
        <taxon>Actinomycetota</taxon>
        <taxon>Actinomycetes</taxon>
        <taxon>Propionibacteriales</taxon>
        <taxon>Nocardioidaceae</taxon>
        <taxon>Aeromicrobium</taxon>
    </lineage>
</organism>
<sequence>MKFTEVLQRNRLWSAIAGLVVLIAAGVLVAALAGVFDSSSEPDAPAPQASAQMATRTPAPEPAVDIATTKTMPYSPVWNPPDQGENFWQVVDPENGYPEDGGTDFILAHACEDQGCAGDQVRKLQAGDDFTYRGETYRVQEKIEIPKTEIAEQDIWVHEPDRVVIITCILDPATGEYHENDIIVATRTV</sequence>
<evidence type="ECO:0008006" key="5">
    <source>
        <dbReference type="Google" id="ProtNLM"/>
    </source>
</evidence>
<keyword evidence="4" id="KW-1185">Reference proteome</keyword>
<feature type="region of interest" description="Disordered" evidence="1">
    <location>
        <begin position="39"/>
        <end position="59"/>
    </location>
</feature>
<dbReference type="EMBL" id="RQJX01000002">
    <property type="protein sequence ID" value="RQN09707.1"/>
    <property type="molecule type" value="Genomic_DNA"/>
</dbReference>
<name>A0A3N6ZRT6_9ACTN</name>